<reference evidence="4" key="3">
    <citation type="submission" date="2018-08" db="EMBL/GenBank/DDBJ databases">
        <title>Streptococcus chenjunshii sp. nov., isolated from stools sample of the Tibetan antelope in the Qinghai-Tibet plateau, China.</title>
        <authorList>
            <person name="Tian Z."/>
        </authorList>
    </citation>
    <scope>NUCLEOTIDE SEQUENCE [LARGE SCALE GENOMIC DNA]</scope>
    <source>
        <strain evidence="4">Z15</strain>
    </source>
</reference>
<dbReference type="InterPro" id="IPR000150">
    <property type="entry name" value="Cof"/>
</dbReference>
<protein>
    <submittedName>
        <fullName evidence="3">HAD family hydrolase</fullName>
    </submittedName>
</protein>
<evidence type="ECO:0000313" key="4">
    <source>
        <dbReference type="Proteomes" id="UP000246115"/>
    </source>
</evidence>
<accession>A0A346NC90</accession>
<keyword evidence="3" id="KW-0378">Hydrolase</keyword>
<sequence length="278" mass="31001">MALKLIASDMDGTFLDGRGDYDRQRFERLLTLLEEQDIKFAVATGNSMPRLEMMFDGLLDRLIVVAENGSQLIENGRTLVRHTVAKADLERFLVYFSDKLAEYKVMLSGLQATYMLKDSRFTIESTMIKPEQAAFLMDSIITLSDFSQLPADEQFFKMSLQVPNEKDAEVTADFNANFSGSLTATASGYGGIDIIQTGWHKGRALAELMRYYGLTANQVMAFGDGGNDIEMLQLAGFSYAMANAPKNVKEAARFSAPSHKEAGVFQVIEDYLKRTDIK</sequence>
<dbReference type="OrthoDB" id="9814970at2"/>
<gene>
    <name evidence="1" type="ORF">DDV21_005860</name>
    <name evidence="2" type="ORF">DDV22_00185</name>
    <name evidence="3" type="ORF">DDV23_00740</name>
</gene>
<reference evidence="3 5" key="2">
    <citation type="submission" date="2018-08" db="EMBL/GenBank/DDBJ databases">
        <title>Draft genome of Streptococcus sp. nov. Z1.</title>
        <authorList>
            <person name="Tian Z."/>
        </authorList>
    </citation>
    <scope>NUCLEOTIDE SEQUENCE [LARGE SCALE GENOMIC DNA]</scope>
    <source>
        <strain evidence="3">Z1</strain>
        <strain evidence="5">Z1(2018)</strain>
    </source>
</reference>
<dbReference type="PANTHER" id="PTHR10000:SF53">
    <property type="entry name" value="5-AMINO-6-(5-PHOSPHO-D-RIBITYLAMINO)URACIL PHOSPHATASE YBJI-RELATED"/>
    <property type="match status" value="1"/>
</dbReference>
<dbReference type="GO" id="GO:0005829">
    <property type="term" value="C:cytosol"/>
    <property type="evidence" value="ECO:0007669"/>
    <property type="project" value="TreeGrafter"/>
</dbReference>
<dbReference type="Gene3D" id="3.40.50.1000">
    <property type="entry name" value="HAD superfamily/HAD-like"/>
    <property type="match status" value="1"/>
</dbReference>
<evidence type="ECO:0000313" key="1">
    <source>
        <dbReference type="EMBL" id="AXQ78635.1"/>
    </source>
</evidence>
<dbReference type="Proteomes" id="UP000246115">
    <property type="component" value="Chromosome"/>
</dbReference>
<dbReference type="CDD" id="cd07518">
    <property type="entry name" value="HAD_YbiV-Like"/>
    <property type="match status" value="1"/>
</dbReference>
<proteinExistence type="predicted"/>
<dbReference type="NCBIfam" id="TIGR00099">
    <property type="entry name" value="Cof-subfamily"/>
    <property type="match status" value="1"/>
</dbReference>
<dbReference type="Proteomes" id="UP000262901">
    <property type="component" value="Unassembled WGS sequence"/>
</dbReference>
<dbReference type="GO" id="GO:0000287">
    <property type="term" value="F:magnesium ion binding"/>
    <property type="evidence" value="ECO:0007669"/>
    <property type="project" value="TreeGrafter"/>
</dbReference>
<reference evidence="1" key="4">
    <citation type="journal article" date="2019" name="Int. J. Syst. Evol. Microbiol.">
        <title>Streptococcus chenjunshii sp. nov. isolated from feces of Tibetan antelopes.</title>
        <authorList>
            <person name="Tian Z."/>
            <person name="Lu S."/>
            <person name="Jin D."/>
            <person name="Yang J."/>
            <person name="Pu J."/>
            <person name="Lai X.H."/>
            <person name="Bai X.N."/>
            <person name="Wu X.M."/>
            <person name="Li J."/>
            <person name="Wang S."/>
            <person name="Xu J."/>
        </authorList>
    </citation>
    <scope>NUCLEOTIDE SEQUENCE</scope>
    <source>
        <strain evidence="1">Z15</strain>
    </source>
</reference>
<dbReference type="PANTHER" id="PTHR10000">
    <property type="entry name" value="PHOSPHOSERINE PHOSPHATASE"/>
    <property type="match status" value="1"/>
</dbReference>
<dbReference type="RefSeq" id="WP_116877189.1">
    <property type="nucleotide sequence ID" value="NZ_CP031733.1"/>
</dbReference>
<reference evidence="2 6" key="1">
    <citation type="submission" date="2018-08" db="EMBL/GenBank/DDBJ databases">
        <title>Draft genome of Streptococcus sp .nov. Z2.</title>
        <authorList>
            <person name="Tian Z."/>
        </authorList>
    </citation>
    <scope>NUCLEOTIDE SEQUENCE [LARGE SCALE GENOMIC DNA]</scope>
    <source>
        <strain evidence="2 6">Z2</strain>
    </source>
</reference>
<dbReference type="InterPro" id="IPR006379">
    <property type="entry name" value="HAD-SF_hydro_IIB"/>
</dbReference>
<dbReference type="AlphaFoldDB" id="A0A372KPA2"/>
<dbReference type="Proteomes" id="UP000264056">
    <property type="component" value="Unassembled WGS sequence"/>
</dbReference>
<dbReference type="SUPFAM" id="SSF56784">
    <property type="entry name" value="HAD-like"/>
    <property type="match status" value="1"/>
</dbReference>
<keyword evidence="6" id="KW-1185">Reference proteome</keyword>
<dbReference type="EMBL" id="QVQZ01000001">
    <property type="protein sequence ID" value="RFU54093.1"/>
    <property type="molecule type" value="Genomic_DNA"/>
</dbReference>
<dbReference type="NCBIfam" id="TIGR01484">
    <property type="entry name" value="HAD-SF-IIB"/>
    <property type="match status" value="1"/>
</dbReference>
<dbReference type="EMBL" id="CP031733">
    <property type="protein sequence ID" value="AXQ78635.1"/>
    <property type="molecule type" value="Genomic_DNA"/>
</dbReference>
<evidence type="ECO:0000313" key="2">
    <source>
        <dbReference type="EMBL" id="RFU51901.1"/>
    </source>
</evidence>
<dbReference type="PROSITE" id="PS01229">
    <property type="entry name" value="COF_2"/>
    <property type="match status" value="1"/>
</dbReference>
<evidence type="ECO:0000313" key="6">
    <source>
        <dbReference type="Proteomes" id="UP000264056"/>
    </source>
</evidence>
<organism evidence="3 5">
    <name type="scientific">Streptococcus chenjunshii</name>
    <dbReference type="NCBI Taxonomy" id="2173853"/>
    <lineage>
        <taxon>Bacteria</taxon>
        <taxon>Bacillati</taxon>
        <taxon>Bacillota</taxon>
        <taxon>Bacilli</taxon>
        <taxon>Lactobacillales</taxon>
        <taxon>Streptococcaceae</taxon>
        <taxon>Streptococcus</taxon>
    </lineage>
</organism>
<dbReference type="SFLD" id="SFLDS00003">
    <property type="entry name" value="Haloacid_Dehalogenase"/>
    <property type="match status" value="1"/>
</dbReference>
<dbReference type="InterPro" id="IPR036412">
    <property type="entry name" value="HAD-like_sf"/>
</dbReference>
<dbReference type="GO" id="GO:0016791">
    <property type="term" value="F:phosphatase activity"/>
    <property type="evidence" value="ECO:0007669"/>
    <property type="project" value="TreeGrafter"/>
</dbReference>
<accession>A0A372KPA2</accession>
<dbReference type="SFLD" id="SFLDG01140">
    <property type="entry name" value="C2.B:_Phosphomannomutase_and_P"/>
    <property type="match status" value="1"/>
</dbReference>
<evidence type="ECO:0000313" key="3">
    <source>
        <dbReference type="EMBL" id="RFU54093.1"/>
    </source>
</evidence>
<dbReference type="Gene3D" id="3.30.1240.10">
    <property type="match status" value="1"/>
</dbReference>
<dbReference type="InterPro" id="IPR023214">
    <property type="entry name" value="HAD_sf"/>
</dbReference>
<dbReference type="KEGG" id="schj:DDV21_005860"/>
<dbReference type="EMBL" id="QVQY01000001">
    <property type="protein sequence ID" value="RFU51901.1"/>
    <property type="molecule type" value="Genomic_DNA"/>
</dbReference>
<name>A0A372KPA2_9STRE</name>
<evidence type="ECO:0000313" key="5">
    <source>
        <dbReference type="Proteomes" id="UP000262901"/>
    </source>
</evidence>
<dbReference type="Pfam" id="PF08282">
    <property type="entry name" value="Hydrolase_3"/>
    <property type="match status" value="1"/>
</dbReference>